<dbReference type="SUPFAM" id="SSF144052">
    <property type="entry name" value="Thermophilic metalloprotease-like"/>
    <property type="match status" value="1"/>
</dbReference>
<comment type="similarity">
    <text evidence="4">Belongs to the peptidase M29 family.</text>
</comment>
<evidence type="ECO:0000256" key="6">
    <source>
        <dbReference type="ARBA" id="ARBA00022670"/>
    </source>
</evidence>
<keyword evidence="11" id="KW-1185">Reference proteome</keyword>
<keyword evidence="6" id="KW-0645">Protease</keyword>
<comment type="cofactor">
    <cofactor evidence="1">
        <name>Co(2+)</name>
        <dbReference type="ChEBI" id="CHEBI:48828"/>
    </cofactor>
</comment>
<evidence type="ECO:0000256" key="1">
    <source>
        <dbReference type="ARBA" id="ARBA00001941"/>
    </source>
</evidence>
<dbReference type="EC" id="3.4.11.-" evidence="10"/>
<keyword evidence="7" id="KW-0479">Metal-binding</keyword>
<evidence type="ECO:0000256" key="4">
    <source>
        <dbReference type="ARBA" id="ARBA00008236"/>
    </source>
</evidence>
<evidence type="ECO:0000256" key="8">
    <source>
        <dbReference type="ARBA" id="ARBA00022801"/>
    </source>
</evidence>
<evidence type="ECO:0000256" key="2">
    <source>
        <dbReference type="ARBA" id="ARBA00001946"/>
    </source>
</evidence>
<dbReference type="RefSeq" id="WP_174497195.1">
    <property type="nucleotide sequence ID" value="NZ_CADDWK010000012.1"/>
</dbReference>
<keyword evidence="5 10" id="KW-0031">Aminopeptidase</keyword>
<reference evidence="10 11" key="1">
    <citation type="submission" date="2020-08" db="EMBL/GenBank/DDBJ databases">
        <title>Genomic Encyclopedia of Type Strains, Phase IV (KMG-IV): sequencing the most valuable type-strain genomes for metagenomic binning, comparative biology and taxonomic classification.</title>
        <authorList>
            <person name="Goeker M."/>
        </authorList>
    </citation>
    <scope>NUCLEOTIDE SEQUENCE [LARGE SCALE GENOMIC DNA]</scope>
    <source>
        <strain evidence="10 11">DSM 19612</strain>
    </source>
</reference>
<name>A0A841Q8G9_9BACI</name>
<evidence type="ECO:0000256" key="5">
    <source>
        <dbReference type="ARBA" id="ARBA00022438"/>
    </source>
</evidence>
<dbReference type="Proteomes" id="UP000581688">
    <property type="component" value="Unassembled WGS sequence"/>
</dbReference>
<organism evidence="10 11">
    <name type="scientific">Salirhabdus euzebyi</name>
    <dbReference type="NCBI Taxonomy" id="394506"/>
    <lineage>
        <taxon>Bacteria</taxon>
        <taxon>Bacillati</taxon>
        <taxon>Bacillota</taxon>
        <taxon>Bacilli</taxon>
        <taxon>Bacillales</taxon>
        <taxon>Bacillaceae</taxon>
        <taxon>Salirhabdus</taxon>
    </lineage>
</organism>
<evidence type="ECO:0000256" key="9">
    <source>
        <dbReference type="ARBA" id="ARBA00023049"/>
    </source>
</evidence>
<dbReference type="PANTHER" id="PTHR34448:SF3">
    <property type="entry name" value="AMINOPEPTIDASE AMPS"/>
    <property type="match status" value="1"/>
</dbReference>
<comment type="caution">
    <text evidence="10">The sequence shown here is derived from an EMBL/GenBank/DDBJ whole genome shotgun (WGS) entry which is preliminary data.</text>
</comment>
<dbReference type="GO" id="GO:0008237">
    <property type="term" value="F:metallopeptidase activity"/>
    <property type="evidence" value="ECO:0007669"/>
    <property type="project" value="UniProtKB-KW"/>
</dbReference>
<evidence type="ECO:0000313" key="11">
    <source>
        <dbReference type="Proteomes" id="UP000581688"/>
    </source>
</evidence>
<gene>
    <name evidence="10" type="ORF">HNQ94_003185</name>
</gene>
<keyword evidence="9" id="KW-0482">Metalloprotease</keyword>
<sequence length="413" mass="46340">MTNFQQNLEKYAELVLRKGVNIQDKQTLMISAPTEAVEFVRVVAKKAYELGAKDVHMNWMDEELTRLRYEHAPLEVLETVPQWVVDKYDYFAEDGAAVLSIKPSNPDLLKGIDASRIAASNKASSQAMTNFRNYTMNDRLTWCVASVPGKEWAKKIFPDATEEDAVEKLWEQIFRITRANHEDPIASWDEHNKTLAKVKDFLNKKNFKKLIYKAPGTDLELELPENHVWKGGASPTEKGIPFNANIPTEEVFSMPHKYGVNGTVKNTKPLNYGGNLVDNFTLTFKDGKIVDFTAEEGYDTLKHLLDTDEGARRLGEVALVPHESPISQSGLIFYNTLYDENASCHLALGKAYPTSIQGGSNMNDEELDKHGVNNSLIHVDFMMGSAELDIDGVTADGKTEAVFRQGSWAIDFN</sequence>
<dbReference type="InterPro" id="IPR052170">
    <property type="entry name" value="M29_Exopeptidase"/>
</dbReference>
<accession>A0A841Q8G9</accession>
<comment type="cofactor">
    <cofactor evidence="3">
        <name>Zn(2+)</name>
        <dbReference type="ChEBI" id="CHEBI:29105"/>
    </cofactor>
</comment>
<keyword evidence="8 10" id="KW-0378">Hydrolase</keyword>
<proteinExistence type="inferred from homology"/>
<evidence type="ECO:0000313" key="10">
    <source>
        <dbReference type="EMBL" id="MBB6454696.1"/>
    </source>
</evidence>
<dbReference type="InterPro" id="IPR000787">
    <property type="entry name" value="Peptidase_M29"/>
</dbReference>
<comment type="cofactor">
    <cofactor evidence="2">
        <name>Mg(2+)</name>
        <dbReference type="ChEBI" id="CHEBI:18420"/>
    </cofactor>
</comment>
<dbReference type="Gene3D" id="3.40.1830.10">
    <property type="entry name" value="Thermophilic metalloprotease (M29)"/>
    <property type="match status" value="1"/>
</dbReference>
<dbReference type="AlphaFoldDB" id="A0A841Q8G9"/>
<protein>
    <submittedName>
        <fullName evidence="10">Aminopeptidase</fullName>
        <ecNumber evidence="10">3.4.11.-</ecNumber>
    </submittedName>
</protein>
<evidence type="ECO:0000256" key="3">
    <source>
        <dbReference type="ARBA" id="ARBA00001947"/>
    </source>
</evidence>
<dbReference type="GO" id="GO:0046872">
    <property type="term" value="F:metal ion binding"/>
    <property type="evidence" value="ECO:0007669"/>
    <property type="project" value="UniProtKB-KW"/>
</dbReference>
<dbReference type="Pfam" id="PF02073">
    <property type="entry name" value="Peptidase_M29"/>
    <property type="match status" value="1"/>
</dbReference>
<dbReference type="GO" id="GO:0004177">
    <property type="term" value="F:aminopeptidase activity"/>
    <property type="evidence" value="ECO:0007669"/>
    <property type="project" value="UniProtKB-KW"/>
</dbReference>
<dbReference type="EMBL" id="JACHGH010000011">
    <property type="protein sequence ID" value="MBB6454696.1"/>
    <property type="molecule type" value="Genomic_DNA"/>
</dbReference>
<dbReference type="InterPro" id="IPR035097">
    <property type="entry name" value="M29_N-terminal"/>
</dbReference>
<evidence type="ECO:0000256" key="7">
    <source>
        <dbReference type="ARBA" id="ARBA00022723"/>
    </source>
</evidence>
<dbReference type="PRINTS" id="PR00919">
    <property type="entry name" value="THERMOPTASE"/>
</dbReference>
<dbReference type="PANTHER" id="PTHR34448">
    <property type="entry name" value="AMINOPEPTIDASE"/>
    <property type="match status" value="1"/>
</dbReference>
<dbReference type="GO" id="GO:0006508">
    <property type="term" value="P:proteolysis"/>
    <property type="evidence" value="ECO:0007669"/>
    <property type="project" value="UniProtKB-KW"/>
</dbReference>